<evidence type="ECO:0000313" key="2">
    <source>
        <dbReference type="EMBL" id="KAH0451254.1"/>
    </source>
</evidence>
<dbReference type="AlphaFoldDB" id="A0AAV7G5J2"/>
<dbReference type="EMBL" id="JAGFBR010000017">
    <property type="protein sequence ID" value="KAH0451254.1"/>
    <property type="molecule type" value="Genomic_DNA"/>
</dbReference>
<evidence type="ECO:0000313" key="3">
    <source>
        <dbReference type="Proteomes" id="UP000775213"/>
    </source>
</evidence>
<evidence type="ECO:0008006" key="4">
    <source>
        <dbReference type="Google" id="ProtNLM"/>
    </source>
</evidence>
<keyword evidence="3" id="KW-1185">Reference proteome</keyword>
<protein>
    <recommendedName>
        <fullName evidence="4">Secreted protein</fullName>
    </recommendedName>
</protein>
<gene>
    <name evidence="2" type="ORF">IEQ34_018553</name>
</gene>
<proteinExistence type="predicted"/>
<dbReference type="Proteomes" id="UP000775213">
    <property type="component" value="Unassembled WGS sequence"/>
</dbReference>
<evidence type="ECO:0000256" key="1">
    <source>
        <dbReference type="SAM" id="MobiDB-lite"/>
    </source>
</evidence>
<accession>A0AAV7G5J2</accession>
<organism evidence="2 3">
    <name type="scientific">Dendrobium chrysotoxum</name>
    <name type="common">Orchid</name>
    <dbReference type="NCBI Taxonomy" id="161865"/>
    <lineage>
        <taxon>Eukaryota</taxon>
        <taxon>Viridiplantae</taxon>
        <taxon>Streptophyta</taxon>
        <taxon>Embryophyta</taxon>
        <taxon>Tracheophyta</taxon>
        <taxon>Spermatophyta</taxon>
        <taxon>Magnoliopsida</taxon>
        <taxon>Liliopsida</taxon>
        <taxon>Asparagales</taxon>
        <taxon>Orchidaceae</taxon>
        <taxon>Epidendroideae</taxon>
        <taxon>Malaxideae</taxon>
        <taxon>Dendrobiinae</taxon>
        <taxon>Dendrobium</taxon>
    </lineage>
</organism>
<sequence>MEISWAVGVSFQLTVAVVGKTAGVKSARSSSKGMCSRIRNGSMRRSVTGSSDWSREAEDGVVVESRKRRRLKEKKAVRVIMAEFSSRFL</sequence>
<feature type="compositionally biased region" description="Polar residues" evidence="1">
    <location>
        <begin position="43"/>
        <end position="52"/>
    </location>
</feature>
<feature type="region of interest" description="Disordered" evidence="1">
    <location>
        <begin position="29"/>
        <end position="59"/>
    </location>
</feature>
<comment type="caution">
    <text evidence="2">The sequence shown here is derived from an EMBL/GenBank/DDBJ whole genome shotgun (WGS) entry which is preliminary data.</text>
</comment>
<reference evidence="2 3" key="1">
    <citation type="journal article" date="2021" name="Hortic Res">
        <title>Chromosome-scale assembly of the Dendrobium chrysotoxum genome enhances the understanding of orchid evolution.</title>
        <authorList>
            <person name="Zhang Y."/>
            <person name="Zhang G.Q."/>
            <person name="Zhang D."/>
            <person name="Liu X.D."/>
            <person name="Xu X.Y."/>
            <person name="Sun W.H."/>
            <person name="Yu X."/>
            <person name="Zhu X."/>
            <person name="Wang Z.W."/>
            <person name="Zhao X."/>
            <person name="Zhong W.Y."/>
            <person name="Chen H."/>
            <person name="Yin W.L."/>
            <person name="Huang T."/>
            <person name="Niu S.C."/>
            <person name="Liu Z.J."/>
        </authorList>
    </citation>
    <scope>NUCLEOTIDE SEQUENCE [LARGE SCALE GENOMIC DNA]</scope>
    <source>
        <strain evidence="2">Lindl</strain>
    </source>
</reference>
<name>A0AAV7G5J2_DENCH</name>